<name>A0A6M4MBI3_9ALTE</name>
<dbReference type="Proteomes" id="UP000219285">
    <property type="component" value="Chromosome"/>
</dbReference>
<reference evidence="2 3" key="2">
    <citation type="submission" date="2020-04" db="EMBL/GenBank/DDBJ databases">
        <title>Complete genome sequence of Alteromonas pelagimontana 5.12T.</title>
        <authorList>
            <person name="Sinha R.K."/>
            <person name="Krishnan K.P."/>
            <person name="Kurian J.P."/>
        </authorList>
    </citation>
    <scope>NUCLEOTIDE SEQUENCE [LARGE SCALE GENOMIC DNA]</scope>
    <source>
        <strain evidence="2 3">5.12</strain>
    </source>
</reference>
<organism evidence="2 3">
    <name type="scientific">Alteromonas pelagimontana</name>
    <dbReference type="NCBI Taxonomy" id="1858656"/>
    <lineage>
        <taxon>Bacteria</taxon>
        <taxon>Pseudomonadati</taxon>
        <taxon>Pseudomonadota</taxon>
        <taxon>Gammaproteobacteria</taxon>
        <taxon>Alteromonadales</taxon>
        <taxon>Alteromonadaceae</taxon>
        <taxon>Alteromonas/Salinimonas group</taxon>
        <taxon>Alteromonas</taxon>
    </lineage>
</organism>
<dbReference type="AlphaFoldDB" id="A0A6M4MBI3"/>
<dbReference type="EMBL" id="CP052766">
    <property type="protein sequence ID" value="QJR79516.1"/>
    <property type="molecule type" value="Genomic_DNA"/>
</dbReference>
<evidence type="ECO:0000256" key="1">
    <source>
        <dbReference type="SAM" id="Phobius"/>
    </source>
</evidence>
<keyword evidence="1" id="KW-1133">Transmembrane helix</keyword>
<gene>
    <name evidence="2" type="ORF">CA267_001245</name>
</gene>
<evidence type="ECO:0000313" key="3">
    <source>
        <dbReference type="Proteomes" id="UP000219285"/>
    </source>
</evidence>
<sequence length="54" mass="6035">MELLEMLGFALIIDPLKDLLESMRKSKTLTLMVVTGFVFLIAFALFLVKMAGSQ</sequence>
<protein>
    <submittedName>
        <fullName evidence="2">Uncharacterized protein</fullName>
    </submittedName>
</protein>
<dbReference type="RefSeq" id="WP_170668997.1">
    <property type="nucleotide sequence ID" value="NZ_CP052766.1"/>
</dbReference>
<feature type="transmembrane region" description="Helical" evidence="1">
    <location>
        <begin position="29"/>
        <end position="48"/>
    </location>
</feature>
<reference evidence="3" key="1">
    <citation type="submission" date="2014-12" db="EMBL/GenBank/DDBJ databases">
        <title>Complete genome sequence of a multi-drug resistant Klebsiella pneumoniae.</title>
        <authorList>
            <person name="Hua X."/>
            <person name="Chen Q."/>
            <person name="Li X."/>
            <person name="Feng Y."/>
            <person name="Ruan Z."/>
            <person name="Yu Y."/>
        </authorList>
    </citation>
    <scope>NUCLEOTIDE SEQUENCE [LARGE SCALE GENOMIC DNA]</scope>
    <source>
        <strain evidence="3">5.12</strain>
    </source>
</reference>
<accession>A0A6M4MBI3</accession>
<evidence type="ECO:0000313" key="2">
    <source>
        <dbReference type="EMBL" id="QJR79516.1"/>
    </source>
</evidence>
<proteinExistence type="predicted"/>
<dbReference type="KEGG" id="apel:CA267_001245"/>
<keyword evidence="1" id="KW-0812">Transmembrane</keyword>
<keyword evidence="3" id="KW-1185">Reference proteome</keyword>
<keyword evidence="1" id="KW-0472">Membrane</keyword>